<accession>A0A2G8SYZ8</accession>
<protein>
    <submittedName>
        <fullName evidence="6">Copper resistance protein CopC</fullName>
    </submittedName>
</protein>
<dbReference type="Pfam" id="PF04234">
    <property type="entry name" value="CopC"/>
    <property type="match status" value="1"/>
</dbReference>
<comment type="subcellular location">
    <subcellularLocation>
        <location evidence="1">Cell envelope</location>
    </subcellularLocation>
</comment>
<organism evidence="6 7">
    <name type="scientific">Massilia psychrophila</name>
    <dbReference type="NCBI Taxonomy" id="1603353"/>
    <lineage>
        <taxon>Bacteria</taxon>
        <taxon>Pseudomonadati</taxon>
        <taxon>Pseudomonadota</taxon>
        <taxon>Betaproteobacteria</taxon>
        <taxon>Burkholderiales</taxon>
        <taxon>Oxalobacteraceae</taxon>
        <taxon>Telluria group</taxon>
        <taxon>Massilia</taxon>
    </lineage>
</organism>
<name>A0A2G8SYZ8_9BURK</name>
<dbReference type="InterPro" id="IPR014756">
    <property type="entry name" value="Ig_E-set"/>
</dbReference>
<dbReference type="EMBL" id="PDOB01000025">
    <property type="protein sequence ID" value="PIL39025.1"/>
    <property type="molecule type" value="Genomic_DNA"/>
</dbReference>
<evidence type="ECO:0000259" key="5">
    <source>
        <dbReference type="Pfam" id="PF04234"/>
    </source>
</evidence>
<dbReference type="InterPro" id="IPR014755">
    <property type="entry name" value="Cu-Rt/internalin_Ig-like"/>
</dbReference>
<dbReference type="Proteomes" id="UP000228593">
    <property type="component" value="Unassembled WGS sequence"/>
</dbReference>
<dbReference type="InterPro" id="IPR007348">
    <property type="entry name" value="CopC_dom"/>
</dbReference>
<dbReference type="InterPro" id="IPR032694">
    <property type="entry name" value="CopC/D"/>
</dbReference>
<dbReference type="PANTHER" id="PTHR34820:SF4">
    <property type="entry name" value="INNER MEMBRANE PROTEIN YEBZ"/>
    <property type="match status" value="1"/>
</dbReference>
<keyword evidence="7" id="KW-1185">Reference proteome</keyword>
<gene>
    <name evidence="6" type="ORF">CR103_15170</name>
</gene>
<dbReference type="SUPFAM" id="SSF81296">
    <property type="entry name" value="E set domains"/>
    <property type="match status" value="1"/>
</dbReference>
<dbReference type="GO" id="GO:0030313">
    <property type="term" value="C:cell envelope"/>
    <property type="evidence" value="ECO:0007669"/>
    <property type="project" value="UniProtKB-SubCell"/>
</dbReference>
<evidence type="ECO:0000256" key="2">
    <source>
        <dbReference type="ARBA" id="ARBA00022723"/>
    </source>
</evidence>
<reference evidence="6 7" key="1">
    <citation type="submission" date="2017-10" db="EMBL/GenBank/DDBJ databases">
        <title>Massilia psychrophilum sp. nov., a novel purple-pigmented bacterium isolated from Tianshan glacier, Xinjiang Municipality, China.</title>
        <authorList>
            <person name="Wang H."/>
        </authorList>
    </citation>
    <scope>NUCLEOTIDE SEQUENCE [LARGE SCALE GENOMIC DNA]</scope>
    <source>
        <strain evidence="6 7">JCM 30813</strain>
    </source>
</reference>
<keyword evidence="4" id="KW-0186">Copper</keyword>
<evidence type="ECO:0000256" key="1">
    <source>
        <dbReference type="ARBA" id="ARBA00004196"/>
    </source>
</evidence>
<proteinExistence type="predicted"/>
<feature type="domain" description="CopC" evidence="5">
    <location>
        <begin position="13"/>
        <end position="108"/>
    </location>
</feature>
<dbReference type="PANTHER" id="PTHR34820">
    <property type="entry name" value="INNER MEMBRANE PROTEIN YEBZ"/>
    <property type="match status" value="1"/>
</dbReference>
<comment type="caution">
    <text evidence="6">The sequence shown here is derived from an EMBL/GenBank/DDBJ whole genome shotgun (WGS) entry which is preliminary data.</text>
</comment>
<keyword evidence="2" id="KW-0479">Metal-binding</keyword>
<sequence>MVASMTAPAAQAHGKIVASEPKAGAELQAAPKHIRLQFNEKLEPAFSKIGLVDANEVAITLAKITLDKTDPKVMFAEVPLLAPGQYRVRWTAMAHDGHKTKGEFGFKVK</sequence>
<dbReference type="GO" id="GO:0046688">
    <property type="term" value="P:response to copper ion"/>
    <property type="evidence" value="ECO:0007669"/>
    <property type="project" value="InterPro"/>
</dbReference>
<evidence type="ECO:0000256" key="4">
    <source>
        <dbReference type="ARBA" id="ARBA00023008"/>
    </source>
</evidence>
<dbReference type="GO" id="GO:0006825">
    <property type="term" value="P:copper ion transport"/>
    <property type="evidence" value="ECO:0007669"/>
    <property type="project" value="InterPro"/>
</dbReference>
<dbReference type="Gene3D" id="2.60.40.1220">
    <property type="match status" value="1"/>
</dbReference>
<dbReference type="GO" id="GO:0005886">
    <property type="term" value="C:plasma membrane"/>
    <property type="evidence" value="ECO:0007669"/>
    <property type="project" value="TreeGrafter"/>
</dbReference>
<dbReference type="GO" id="GO:0042597">
    <property type="term" value="C:periplasmic space"/>
    <property type="evidence" value="ECO:0007669"/>
    <property type="project" value="InterPro"/>
</dbReference>
<dbReference type="OrthoDB" id="9796814at2"/>
<keyword evidence="3" id="KW-0732">Signal</keyword>
<dbReference type="GO" id="GO:0005507">
    <property type="term" value="F:copper ion binding"/>
    <property type="evidence" value="ECO:0007669"/>
    <property type="project" value="InterPro"/>
</dbReference>
<dbReference type="AlphaFoldDB" id="A0A2G8SYZ8"/>
<evidence type="ECO:0000256" key="3">
    <source>
        <dbReference type="ARBA" id="ARBA00022729"/>
    </source>
</evidence>
<evidence type="ECO:0000313" key="7">
    <source>
        <dbReference type="Proteomes" id="UP000228593"/>
    </source>
</evidence>
<evidence type="ECO:0000313" key="6">
    <source>
        <dbReference type="EMBL" id="PIL39025.1"/>
    </source>
</evidence>